<feature type="binding site" evidence="6">
    <location>
        <position position="223"/>
    </location>
    <ligand>
        <name>substrate</name>
    </ligand>
</feature>
<keyword evidence="4 6" id="KW-0378">Hydrolase</keyword>
<feature type="binding site" evidence="6">
    <location>
        <position position="91"/>
    </location>
    <ligand>
        <name>Mg(2+)</name>
        <dbReference type="ChEBI" id="CHEBI:18420"/>
        <label>1</label>
    </ligand>
</feature>
<feature type="binding site" evidence="7">
    <location>
        <position position="94"/>
    </location>
    <ligand>
        <name>Mg(2+)</name>
        <dbReference type="ChEBI" id="CHEBI:18420"/>
        <label>1</label>
        <note>catalytic</note>
    </ligand>
</feature>
<comment type="similarity">
    <text evidence="1 6">Belongs to the inositol monophosphatase superfamily. CysQ family.</text>
</comment>
<feature type="binding site" evidence="7">
    <location>
        <position position="93"/>
    </location>
    <ligand>
        <name>Mg(2+)</name>
        <dbReference type="ChEBI" id="CHEBI:18420"/>
        <label>2</label>
    </ligand>
</feature>
<dbReference type="Proteomes" id="UP000577362">
    <property type="component" value="Unassembled WGS sequence"/>
</dbReference>
<dbReference type="PRINTS" id="PR00377">
    <property type="entry name" value="IMPHPHTASES"/>
</dbReference>
<feature type="binding site" evidence="7">
    <location>
        <position position="223"/>
    </location>
    <ligand>
        <name>Mg(2+)</name>
        <dbReference type="ChEBI" id="CHEBI:18420"/>
        <label>1</label>
        <note>catalytic</note>
    </ligand>
</feature>
<comment type="caution">
    <text evidence="8">The sequence shown here is derived from an EMBL/GenBank/DDBJ whole genome shotgun (WGS) entry which is preliminary data.</text>
</comment>
<dbReference type="PANTHER" id="PTHR43028">
    <property type="entry name" value="3'(2'),5'-BISPHOSPHATE NUCLEOTIDASE 1"/>
    <property type="match status" value="1"/>
</dbReference>
<keyword evidence="3 6" id="KW-0997">Cell inner membrane</keyword>
<gene>
    <name evidence="6" type="primary">cysQ</name>
    <name evidence="8" type="ORF">GGR16_002339</name>
</gene>
<feature type="binding site" evidence="6">
    <location>
        <position position="72"/>
    </location>
    <ligand>
        <name>Mg(2+)</name>
        <dbReference type="ChEBI" id="CHEBI:18420"/>
        <label>1</label>
    </ligand>
</feature>
<dbReference type="GO" id="GO:0000103">
    <property type="term" value="P:sulfate assimilation"/>
    <property type="evidence" value="ECO:0007669"/>
    <property type="project" value="TreeGrafter"/>
</dbReference>
<dbReference type="HAMAP" id="MF_02095">
    <property type="entry name" value="CysQ"/>
    <property type="match status" value="1"/>
</dbReference>
<evidence type="ECO:0000313" key="8">
    <source>
        <dbReference type="EMBL" id="MBB4017310.1"/>
    </source>
</evidence>
<comment type="cofactor">
    <cofactor evidence="6 7">
        <name>Mg(2+)</name>
        <dbReference type="ChEBI" id="CHEBI:18420"/>
    </cofactor>
</comment>
<dbReference type="EMBL" id="JACIEN010000002">
    <property type="protein sequence ID" value="MBB4017310.1"/>
    <property type="molecule type" value="Genomic_DNA"/>
</dbReference>
<dbReference type="Pfam" id="PF00459">
    <property type="entry name" value="Inositol_P"/>
    <property type="match status" value="1"/>
</dbReference>
<evidence type="ECO:0000256" key="2">
    <source>
        <dbReference type="ARBA" id="ARBA00022475"/>
    </source>
</evidence>
<evidence type="ECO:0000256" key="6">
    <source>
        <dbReference type="HAMAP-Rule" id="MF_02095"/>
    </source>
</evidence>
<dbReference type="GO" id="GO:0050427">
    <property type="term" value="P:3'-phosphoadenosine 5'-phosphosulfate metabolic process"/>
    <property type="evidence" value="ECO:0007669"/>
    <property type="project" value="TreeGrafter"/>
</dbReference>
<name>A0A840BWJ1_9HYPH</name>
<keyword evidence="9" id="KW-1185">Reference proteome</keyword>
<dbReference type="GO" id="GO:0000287">
    <property type="term" value="F:magnesium ion binding"/>
    <property type="evidence" value="ECO:0007669"/>
    <property type="project" value="UniProtKB-UniRule"/>
</dbReference>
<feature type="binding site" evidence="7">
    <location>
        <position position="72"/>
    </location>
    <ligand>
        <name>Mg(2+)</name>
        <dbReference type="ChEBI" id="CHEBI:18420"/>
        <label>1</label>
        <note>catalytic</note>
    </ligand>
</feature>
<protein>
    <recommendedName>
        <fullName evidence="6">3'(2'),5'-bisphosphate nucleotidase CysQ</fullName>
        <ecNumber evidence="6">3.1.3.7</ecNumber>
    </recommendedName>
    <alternativeName>
        <fullName evidence="6">3'(2'),5-bisphosphonucleoside 3'(2')-phosphohydrolase</fullName>
    </alternativeName>
    <alternativeName>
        <fullName evidence="6">3'-phosphoadenosine 5'-phosphate phosphatase</fullName>
        <shortName evidence="6">PAP phosphatase</shortName>
    </alternativeName>
</protein>
<dbReference type="CDD" id="cd01638">
    <property type="entry name" value="CysQ"/>
    <property type="match status" value="1"/>
</dbReference>
<feature type="binding site" evidence="6">
    <location>
        <position position="223"/>
    </location>
    <ligand>
        <name>Mg(2+)</name>
        <dbReference type="ChEBI" id="CHEBI:18420"/>
        <label>2</label>
    </ligand>
</feature>
<dbReference type="Gene3D" id="3.40.190.80">
    <property type="match status" value="1"/>
</dbReference>
<evidence type="ECO:0000256" key="5">
    <source>
        <dbReference type="ARBA" id="ARBA00023136"/>
    </source>
</evidence>
<dbReference type="InterPro" id="IPR020550">
    <property type="entry name" value="Inositol_monophosphatase_CS"/>
</dbReference>
<keyword evidence="6 7" id="KW-0460">Magnesium</keyword>
<dbReference type="InterPro" id="IPR050725">
    <property type="entry name" value="CysQ/Inositol_MonoPase"/>
</dbReference>
<evidence type="ECO:0000256" key="3">
    <source>
        <dbReference type="ARBA" id="ARBA00022519"/>
    </source>
</evidence>
<dbReference type="AlphaFoldDB" id="A0A840BWJ1"/>
<feature type="binding site" evidence="6">
    <location>
        <position position="91"/>
    </location>
    <ligand>
        <name>Mg(2+)</name>
        <dbReference type="ChEBI" id="CHEBI:18420"/>
        <label>2</label>
    </ligand>
</feature>
<evidence type="ECO:0000256" key="1">
    <source>
        <dbReference type="ARBA" id="ARBA00005289"/>
    </source>
</evidence>
<reference evidence="8 9" key="1">
    <citation type="submission" date="2020-08" db="EMBL/GenBank/DDBJ databases">
        <title>Genomic Encyclopedia of Type Strains, Phase IV (KMG-IV): sequencing the most valuable type-strain genomes for metagenomic binning, comparative biology and taxonomic classification.</title>
        <authorList>
            <person name="Goeker M."/>
        </authorList>
    </citation>
    <scope>NUCLEOTIDE SEQUENCE [LARGE SCALE GENOMIC DNA]</scope>
    <source>
        <strain evidence="8 9">DSM 103737</strain>
    </source>
</reference>
<organism evidence="8 9">
    <name type="scientific">Chelatococcus caeni</name>
    <dbReference type="NCBI Taxonomy" id="1348468"/>
    <lineage>
        <taxon>Bacteria</taxon>
        <taxon>Pseudomonadati</taxon>
        <taxon>Pseudomonadota</taxon>
        <taxon>Alphaproteobacteria</taxon>
        <taxon>Hyphomicrobiales</taxon>
        <taxon>Chelatococcaceae</taxon>
        <taxon>Chelatococcus</taxon>
    </lineage>
</organism>
<evidence type="ECO:0000313" key="9">
    <source>
        <dbReference type="Proteomes" id="UP000577362"/>
    </source>
</evidence>
<dbReference type="SUPFAM" id="SSF56655">
    <property type="entry name" value="Carbohydrate phosphatase"/>
    <property type="match status" value="1"/>
</dbReference>
<accession>A0A840BWJ1</accession>
<comment type="subcellular location">
    <subcellularLocation>
        <location evidence="6">Cell inner membrane</location>
        <topology evidence="6">Peripheral membrane protein</topology>
        <orientation evidence="6">Cytoplasmic side</orientation>
    </subcellularLocation>
</comment>
<dbReference type="GO" id="GO:0005886">
    <property type="term" value="C:plasma membrane"/>
    <property type="evidence" value="ECO:0007669"/>
    <property type="project" value="UniProtKB-SubCell"/>
</dbReference>
<dbReference type="PANTHER" id="PTHR43028:SF5">
    <property type="entry name" value="3'(2'),5'-BISPHOSPHATE NUCLEOTIDASE 1"/>
    <property type="match status" value="1"/>
</dbReference>
<evidence type="ECO:0000256" key="4">
    <source>
        <dbReference type="ARBA" id="ARBA00022801"/>
    </source>
</evidence>
<comment type="catalytic activity">
    <reaction evidence="6">
        <text>adenosine 3',5'-bisphosphate + H2O = AMP + phosphate</text>
        <dbReference type="Rhea" id="RHEA:10040"/>
        <dbReference type="ChEBI" id="CHEBI:15377"/>
        <dbReference type="ChEBI" id="CHEBI:43474"/>
        <dbReference type="ChEBI" id="CHEBI:58343"/>
        <dbReference type="ChEBI" id="CHEBI:456215"/>
        <dbReference type="EC" id="3.1.3.7"/>
    </reaction>
</comment>
<feature type="binding site" evidence="6">
    <location>
        <position position="93"/>
    </location>
    <ligand>
        <name>Mg(2+)</name>
        <dbReference type="ChEBI" id="CHEBI:18420"/>
        <label>1</label>
    </ligand>
</feature>
<dbReference type="Gene3D" id="3.30.540.10">
    <property type="entry name" value="Fructose-1,6-Bisphosphatase, subunit A, domain 1"/>
    <property type="match status" value="1"/>
</dbReference>
<proteinExistence type="inferred from homology"/>
<keyword evidence="5 6" id="KW-0472">Membrane</keyword>
<dbReference type="GO" id="GO:0008441">
    <property type="term" value="F:3'(2'),5'-bisphosphate nucleotidase activity"/>
    <property type="evidence" value="ECO:0007669"/>
    <property type="project" value="UniProtKB-UniRule"/>
</dbReference>
<dbReference type="GO" id="GO:0046854">
    <property type="term" value="P:phosphatidylinositol phosphate biosynthetic process"/>
    <property type="evidence" value="ECO:0007669"/>
    <property type="project" value="InterPro"/>
</dbReference>
<sequence>MPPFSPDADALAITLAAIAHGAGARILESRAKGFATRTKEDGSPCSDADMAAEAFIAAALARAFPQVRVISEESADTAAPVGREEAFFLVDPLDGTRDFVAGGSEFTVNIAAIVAGRPIAGVIHTPADGRFWIGGAAAYATIAPAGGPPPARDSLRPIRTRPASRKALTALASARHGDPETDRFLAALAPHERRNASSALKFCLVAAGEADVYPRFGRTMQWDVAAGDALVSAAGGMVTTPDGTRVTYGDMTDGFANGPFIAWGDPALARDTALLAAAVGGRT</sequence>
<dbReference type="PROSITE" id="PS00630">
    <property type="entry name" value="IMP_2"/>
    <property type="match status" value="1"/>
</dbReference>
<keyword evidence="6 7" id="KW-0479">Metal-binding</keyword>
<dbReference type="InterPro" id="IPR000760">
    <property type="entry name" value="Inositol_monophosphatase-like"/>
</dbReference>
<feature type="binding site" evidence="6">
    <location>
        <position position="94"/>
    </location>
    <ligand>
        <name>Mg(2+)</name>
        <dbReference type="ChEBI" id="CHEBI:18420"/>
        <label>2</label>
    </ligand>
</feature>
<comment type="function">
    <text evidence="6">Converts adenosine-3',5'-bisphosphate (PAP) to AMP.</text>
</comment>
<feature type="binding site" evidence="6">
    <location>
        <position position="72"/>
    </location>
    <ligand>
        <name>substrate</name>
    </ligand>
</feature>
<evidence type="ECO:0000256" key="7">
    <source>
        <dbReference type="PIRSR" id="PIRSR600760-2"/>
    </source>
</evidence>
<dbReference type="RefSeq" id="WP_183316677.1">
    <property type="nucleotide sequence ID" value="NZ_JACIEN010000002.1"/>
</dbReference>
<feature type="binding site" evidence="7">
    <location>
        <position position="91"/>
    </location>
    <ligand>
        <name>Mg(2+)</name>
        <dbReference type="ChEBI" id="CHEBI:18420"/>
        <label>1</label>
        <note>catalytic</note>
    </ligand>
</feature>
<feature type="binding site" evidence="6">
    <location>
        <begin position="93"/>
        <end position="96"/>
    </location>
    <ligand>
        <name>substrate</name>
    </ligand>
</feature>
<dbReference type="EC" id="3.1.3.7" evidence="6"/>
<dbReference type="InterPro" id="IPR006240">
    <property type="entry name" value="CysQ"/>
</dbReference>
<keyword evidence="2 6" id="KW-1003">Cell membrane</keyword>